<reference evidence="8 9" key="1">
    <citation type="submission" date="2015-07" db="EMBL/GenBank/DDBJ databases">
        <authorList>
            <person name="Noorani M."/>
        </authorList>
    </citation>
    <scope>NUCLEOTIDE SEQUENCE [LARGE SCALE GENOMIC DNA]</scope>
    <source>
        <strain evidence="8">BBA 69670</strain>
    </source>
</reference>
<keyword evidence="9" id="KW-1185">Reference proteome</keyword>
<dbReference type="InterPro" id="IPR008906">
    <property type="entry name" value="HATC_C_dom"/>
</dbReference>
<proteinExistence type="predicted"/>
<feature type="compositionally biased region" description="Acidic residues" evidence="6">
    <location>
        <begin position="609"/>
        <end position="619"/>
    </location>
</feature>
<accession>A0A0K6G3I3</accession>
<gene>
    <name evidence="8" type="ORF">RSOLAG22IIIB_10401</name>
</gene>
<dbReference type="AlphaFoldDB" id="A0A0K6G3I3"/>
<protein>
    <submittedName>
        <fullName evidence="8">Zinc finger BED domain-containing protein 4 [Homo sapiens]</fullName>
    </submittedName>
</protein>
<evidence type="ECO:0000256" key="2">
    <source>
        <dbReference type="ARBA" id="ARBA00022723"/>
    </source>
</evidence>
<feature type="compositionally biased region" description="Polar residues" evidence="6">
    <location>
        <begin position="211"/>
        <end position="220"/>
    </location>
</feature>
<dbReference type="PANTHER" id="PTHR46481:SF10">
    <property type="entry name" value="ZINC FINGER BED DOMAIN-CONTAINING PROTEIN 39"/>
    <property type="match status" value="1"/>
</dbReference>
<keyword evidence="4" id="KW-0862">Zinc</keyword>
<feature type="region of interest" description="Disordered" evidence="6">
    <location>
        <begin position="126"/>
        <end position="232"/>
    </location>
</feature>
<feature type="region of interest" description="Disordered" evidence="6">
    <location>
        <begin position="584"/>
        <end position="622"/>
    </location>
</feature>
<dbReference type="GO" id="GO:0008270">
    <property type="term" value="F:zinc ion binding"/>
    <property type="evidence" value="ECO:0007669"/>
    <property type="project" value="UniProtKB-KW"/>
</dbReference>
<dbReference type="Pfam" id="PF05699">
    <property type="entry name" value="Dimer_Tnp_hAT"/>
    <property type="match status" value="1"/>
</dbReference>
<evidence type="ECO:0000256" key="4">
    <source>
        <dbReference type="ARBA" id="ARBA00022833"/>
    </source>
</evidence>
<dbReference type="SUPFAM" id="SSF53098">
    <property type="entry name" value="Ribonuclease H-like"/>
    <property type="match status" value="1"/>
</dbReference>
<keyword evidence="2" id="KW-0479">Metal-binding</keyword>
<evidence type="ECO:0000256" key="3">
    <source>
        <dbReference type="ARBA" id="ARBA00022771"/>
    </source>
</evidence>
<sequence>MSSSDLPNLSLLSAIERLKAATAKLPASTPEGSIDGVVWQNFNVSPHSAKGAIFEKIDQACARCFSRLPNSSTDPINNIVRGPYGMDVVIRFFEECAQSSKLDSSASHLTELKVGQLTDLVYNRINSLPKDPPSISAKKQRRTSNSRRRKFTRLARVTEAKGDESRSSSDSEFSPQPVPTDSELDEDSSNSDIGKVQTSIEIEHSELPQRPSKQQKTLSSIEGVGDIQGDESHVNLPTQLTVRAGKRRGRDPIVRLWAFAHHENAVKGSYPGTNKPAWAFKCKYCPSTHHFLRTRDDVSEENISASNLAGHLKLCKNLPAQYKLEAFRSHTNRRTETLTPAQESLGKMFQSNKPRMTPATITPSVFRSTLIQGIVRDNYPLTFGEGEGMRQVFGLVSPELSLPVHSTMRKDLAKLYKVLSARVRQVLNAQKSRFAITSDAWTSKSFVYSLGGVVVTFIDKSWNTQEFVLDIVHLDADHTGAGMGRRIFGSLDHMNAARNIIASVTHNASNNRTMNAELSAQLTKKYGYQLNADLMSITCLCHALHLVCSAILTNLKVMDPMDDDSSEQYAIVKSFKEGEIFEESSDVLEEEEQLQGEEQDLDTHVDSAEVSEDEMEDAETGNNRADFTGLGSQPSQNSANDNLNCVQKVHCIAVDITSSAARRKRMRMITRALGLERRAIIKGVKVGWNSILAEIRRAILLKSAINQYVATLDEGKTGAALRRARKLKKKWTITDEEWDALEELVKILEPFEAATRGYSKRGRTVLHSVLPTYAVLRQMLIDSRVRLSVSSVGSDIIDTLIEALKAGEKKLQKYFDLAIESDFTLLASILHPGMRLVYFQDTQRWGALGESLVKRGQALLEYLYDLYKQETSSEQAEYQPTPRPRPSSSTSGWIDGLLQLSNETKDSAFLEEVQNYLNGKYRYKGGDISIWWRENEPNLPVLARIARDILAIPATSVSVERLFSRCKLVMSDYRNMSVDTARQIITCQQWLEAGLGVDLPDFVSND</sequence>
<evidence type="ECO:0000256" key="6">
    <source>
        <dbReference type="SAM" id="MobiDB-lite"/>
    </source>
</evidence>
<evidence type="ECO:0000313" key="8">
    <source>
        <dbReference type="EMBL" id="CUA72929.1"/>
    </source>
</evidence>
<dbReference type="GO" id="GO:0005634">
    <property type="term" value="C:nucleus"/>
    <property type="evidence" value="ECO:0007669"/>
    <property type="project" value="UniProtKB-SubCell"/>
</dbReference>
<keyword evidence="5" id="KW-0539">Nucleus</keyword>
<evidence type="ECO:0000259" key="7">
    <source>
        <dbReference type="Pfam" id="PF05699"/>
    </source>
</evidence>
<name>A0A0K6G3I3_9AGAM</name>
<evidence type="ECO:0000256" key="5">
    <source>
        <dbReference type="ARBA" id="ARBA00023242"/>
    </source>
</evidence>
<evidence type="ECO:0000313" key="9">
    <source>
        <dbReference type="Proteomes" id="UP000044841"/>
    </source>
</evidence>
<dbReference type="GO" id="GO:0046983">
    <property type="term" value="F:protein dimerization activity"/>
    <property type="evidence" value="ECO:0007669"/>
    <property type="project" value="InterPro"/>
</dbReference>
<dbReference type="InterPro" id="IPR052035">
    <property type="entry name" value="ZnF_BED_domain_contain"/>
</dbReference>
<organism evidence="8 9">
    <name type="scientific">Rhizoctonia solani</name>
    <dbReference type="NCBI Taxonomy" id="456999"/>
    <lineage>
        <taxon>Eukaryota</taxon>
        <taxon>Fungi</taxon>
        <taxon>Dikarya</taxon>
        <taxon>Basidiomycota</taxon>
        <taxon>Agaricomycotina</taxon>
        <taxon>Agaricomycetes</taxon>
        <taxon>Cantharellales</taxon>
        <taxon>Ceratobasidiaceae</taxon>
        <taxon>Rhizoctonia</taxon>
    </lineage>
</organism>
<feature type="domain" description="HAT C-terminal dimerisation" evidence="7">
    <location>
        <begin position="927"/>
        <end position="990"/>
    </location>
</feature>
<dbReference type="Proteomes" id="UP000044841">
    <property type="component" value="Unassembled WGS sequence"/>
</dbReference>
<feature type="compositionally biased region" description="Acidic residues" evidence="6">
    <location>
        <begin position="584"/>
        <end position="600"/>
    </location>
</feature>
<dbReference type="EMBL" id="CYGV01001327">
    <property type="protein sequence ID" value="CUA72929.1"/>
    <property type="molecule type" value="Genomic_DNA"/>
</dbReference>
<evidence type="ECO:0000256" key="1">
    <source>
        <dbReference type="ARBA" id="ARBA00004123"/>
    </source>
</evidence>
<keyword evidence="3" id="KW-0863">Zinc-finger</keyword>
<dbReference type="InterPro" id="IPR012337">
    <property type="entry name" value="RNaseH-like_sf"/>
</dbReference>
<feature type="compositionally biased region" description="Basic and acidic residues" evidence="6">
    <location>
        <begin position="156"/>
        <end position="169"/>
    </location>
</feature>
<comment type="subcellular location">
    <subcellularLocation>
        <location evidence="1">Nucleus</location>
    </subcellularLocation>
</comment>
<dbReference type="PANTHER" id="PTHR46481">
    <property type="entry name" value="ZINC FINGER BED DOMAIN-CONTAINING PROTEIN 4"/>
    <property type="match status" value="1"/>
</dbReference>
<feature type="compositionally biased region" description="Basic residues" evidence="6">
    <location>
        <begin position="138"/>
        <end position="153"/>
    </location>
</feature>